<evidence type="ECO:0000313" key="2">
    <source>
        <dbReference type="Proteomes" id="UP000051757"/>
    </source>
</evidence>
<dbReference type="OrthoDB" id="8913823at2"/>
<protein>
    <submittedName>
        <fullName evidence="1">Uncharacterized protein</fullName>
    </submittedName>
</protein>
<accession>A0A0R0B1C1</accession>
<reference evidence="1 2" key="1">
    <citation type="journal article" date="2016" name="Front. Microbiol.">
        <title>Genome Sequence of Type Strains of Genus Stenotrophomonas.</title>
        <authorList>
            <person name="Patil P.P."/>
            <person name="Midha S."/>
            <person name="Kumar S."/>
            <person name="Patil P.B."/>
        </authorList>
    </citation>
    <scope>NUCLEOTIDE SEQUENCE [LARGE SCALE GENOMIC DNA]</scope>
    <source>
        <strain evidence="1 2">LMG 978</strain>
    </source>
</reference>
<proteinExistence type="predicted"/>
<sequence length="305" mass="33247">MSQAKQRRAKAAIPQMQAHSFEWTIPYHELNEGLEELDVMEDIAAHAFEAWRPGKVGIYEELGELFKAHDAASFNHFLPAGFALPVKGLVSPHLFRHGQARESALAMAIKHSEESHADALARAGMSAEAVRIMRSWLETVRVGNLLQSELQVTRMAVLSKSEQSQAESVPMFDHDPNETLGVAEFSKLLGVSAETVRRREGEGKVIAFLGSHRKRGRAYPVFQTWAGISGEPLVEVLSHLSGSGAEAFAFFTGINESLAGLTPIEVLLGKLTSARDVAAGQWLLAQDGSKRRAAVVAAADVHSQY</sequence>
<dbReference type="AlphaFoldDB" id="A0A0R0B1C1"/>
<dbReference type="EMBL" id="LLXV01000093">
    <property type="protein sequence ID" value="KRG47000.1"/>
    <property type="molecule type" value="Genomic_DNA"/>
</dbReference>
<name>A0A0R0B1C1_9GAMM</name>
<keyword evidence="2" id="KW-1185">Reference proteome</keyword>
<dbReference type="Proteomes" id="UP000051757">
    <property type="component" value="Unassembled WGS sequence"/>
</dbReference>
<organism evidence="1 2">
    <name type="scientific">Stenotrophomonas beteli</name>
    <dbReference type="NCBI Taxonomy" id="3384461"/>
    <lineage>
        <taxon>Bacteria</taxon>
        <taxon>Pseudomonadati</taxon>
        <taxon>Pseudomonadota</taxon>
        <taxon>Gammaproteobacteria</taxon>
        <taxon>Lysobacterales</taxon>
        <taxon>Lysobacteraceae</taxon>
        <taxon>Stenotrophomonas</taxon>
        <taxon>Stenotrophomonas maltophilia group</taxon>
    </lineage>
</organism>
<gene>
    <name evidence="1" type="ORF">ARC23_19755</name>
</gene>
<comment type="caution">
    <text evidence="1">The sequence shown here is derived from an EMBL/GenBank/DDBJ whole genome shotgun (WGS) entry which is preliminary data.</text>
</comment>
<evidence type="ECO:0000313" key="1">
    <source>
        <dbReference type="EMBL" id="KRG47000.1"/>
    </source>
</evidence>